<dbReference type="InterPro" id="IPR010982">
    <property type="entry name" value="Lambda_DNA-bd_dom_sf"/>
</dbReference>
<dbReference type="Pfam" id="PF13560">
    <property type="entry name" value="HTH_31"/>
    <property type="match status" value="1"/>
</dbReference>
<sequence>MKTPIASPRARTLAAALREARESRGVGLRELSRLLAVPHPLLSYWEKGTRLPTTEDVAHLLGCLQVTGERKDRIIDLARDTRDTNWLAPSLPHLPHSITGMVACEQTAIRITMWTGTLIPGLLQTADYIRAILSSGDLPIAEGDHRLAGRIQRQEVLRKFDRPDLVAVMAESALKQKVGDPAIMSDQVDHLLEETKRSNVSLRLVPAGEEWYPALISAFVVYEFRGQPPIVFLEHYRSGAFLYENADVQSYQRAAKTILSRALSEEDSRQLIAREST</sequence>
<proteinExistence type="predicted"/>
<dbReference type="SMART" id="SM00530">
    <property type="entry name" value="HTH_XRE"/>
    <property type="match status" value="1"/>
</dbReference>
<protein>
    <submittedName>
        <fullName evidence="2">Helix-turn-helix transcriptional regulator</fullName>
    </submittedName>
</protein>
<dbReference type="RefSeq" id="WP_344418985.1">
    <property type="nucleotide sequence ID" value="NZ_BAAANN010000012.1"/>
</dbReference>
<comment type="caution">
    <text evidence="2">The sequence shown here is derived from an EMBL/GenBank/DDBJ whole genome shotgun (WGS) entry which is preliminary data.</text>
</comment>
<evidence type="ECO:0000259" key="1">
    <source>
        <dbReference type="PROSITE" id="PS50943"/>
    </source>
</evidence>
<keyword evidence="3" id="KW-1185">Reference proteome</keyword>
<dbReference type="Gene3D" id="1.10.260.40">
    <property type="entry name" value="lambda repressor-like DNA-binding domains"/>
    <property type="match status" value="1"/>
</dbReference>
<dbReference type="Pfam" id="PF19054">
    <property type="entry name" value="DUF5753"/>
    <property type="match status" value="1"/>
</dbReference>
<organism evidence="2 3">
    <name type="scientific">Amycolatopsis minnesotensis</name>
    <dbReference type="NCBI Taxonomy" id="337894"/>
    <lineage>
        <taxon>Bacteria</taxon>
        <taxon>Bacillati</taxon>
        <taxon>Actinomycetota</taxon>
        <taxon>Actinomycetes</taxon>
        <taxon>Pseudonocardiales</taxon>
        <taxon>Pseudonocardiaceae</taxon>
        <taxon>Amycolatopsis</taxon>
    </lineage>
</organism>
<gene>
    <name evidence="2" type="ORF">GCM10009754_34180</name>
</gene>
<dbReference type="Proteomes" id="UP001501116">
    <property type="component" value="Unassembled WGS sequence"/>
</dbReference>
<dbReference type="InterPro" id="IPR043917">
    <property type="entry name" value="DUF5753"/>
</dbReference>
<dbReference type="CDD" id="cd00093">
    <property type="entry name" value="HTH_XRE"/>
    <property type="match status" value="1"/>
</dbReference>
<feature type="domain" description="HTH cro/C1-type" evidence="1">
    <location>
        <begin position="17"/>
        <end position="70"/>
    </location>
</feature>
<evidence type="ECO:0000313" key="3">
    <source>
        <dbReference type="Proteomes" id="UP001501116"/>
    </source>
</evidence>
<name>A0ABN2QZ84_9PSEU</name>
<dbReference type="EMBL" id="BAAANN010000012">
    <property type="protein sequence ID" value="GAA1960713.1"/>
    <property type="molecule type" value="Genomic_DNA"/>
</dbReference>
<accession>A0ABN2QZ84</accession>
<evidence type="ECO:0000313" key="2">
    <source>
        <dbReference type="EMBL" id="GAA1960713.1"/>
    </source>
</evidence>
<dbReference type="PROSITE" id="PS50943">
    <property type="entry name" value="HTH_CROC1"/>
    <property type="match status" value="1"/>
</dbReference>
<dbReference type="SUPFAM" id="SSF47413">
    <property type="entry name" value="lambda repressor-like DNA-binding domains"/>
    <property type="match status" value="1"/>
</dbReference>
<reference evidence="2 3" key="1">
    <citation type="journal article" date="2019" name="Int. J. Syst. Evol. Microbiol.">
        <title>The Global Catalogue of Microorganisms (GCM) 10K type strain sequencing project: providing services to taxonomists for standard genome sequencing and annotation.</title>
        <authorList>
            <consortium name="The Broad Institute Genomics Platform"/>
            <consortium name="The Broad Institute Genome Sequencing Center for Infectious Disease"/>
            <person name="Wu L."/>
            <person name="Ma J."/>
        </authorList>
    </citation>
    <scope>NUCLEOTIDE SEQUENCE [LARGE SCALE GENOMIC DNA]</scope>
    <source>
        <strain evidence="2 3">JCM 14545</strain>
    </source>
</reference>
<dbReference type="InterPro" id="IPR001387">
    <property type="entry name" value="Cro/C1-type_HTH"/>
</dbReference>